<keyword evidence="1" id="KW-0812">Transmembrane</keyword>
<feature type="domain" description="Double-GTPase 2" evidence="2">
    <location>
        <begin position="261"/>
        <end position="485"/>
    </location>
</feature>
<dbReference type="EMBL" id="JBHTMK010000044">
    <property type="protein sequence ID" value="MFD1370431.1"/>
    <property type="molecule type" value="Genomic_DNA"/>
</dbReference>
<keyword evidence="1" id="KW-0472">Membrane</keyword>
<evidence type="ECO:0000313" key="3">
    <source>
        <dbReference type="EMBL" id="MFD1370431.1"/>
    </source>
</evidence>
<proteinExistence type="predicted"/>
<evidence type="ECO:0000256" key="1">
    <source>
        <dbReference type="SAM" id="Phobius"/>
    </source>
</evidence>
<dbReference type="Pfam" id="PF19993">
    <property type="entry name" value="DO-GTPase2"/>
    <property type="match status" value="1"/>
</dbReference>
<dbReference type="RefSeq" id="WP_317793796.1">
    <property type="nucleotide sequence ID" value="NZ_AP028461.1"/>
</dbReference>
<dbReference type="InterPro" id="IPR045528">
    <property type="entry name" value="DO-GTPase2"/>
</dbReference>
<dbReference type="Proteomes" id="UP001597183">
    <property type="component" value="Unassembled WGS sequence"/>
</dbReference>
<name>A0ABW4AJV4_9ACTN</name>
<feature type="transmembrane region" description="Helical" evidence="1">
    <location>
        <begin position="12"/>
        <end position="45"/>
    </location>
</feature>
<organism evidence="3 4">
    <name type="scientific">Actinoplanes sichuanensis</name>
    <dbReference type="NCBI Taxonomy" id="512349"/>
    <lineage>
        <taxon>Bacteria</taxon>
        <taxon>Bacillati</taxon>
        <taxon>Actinomycetota</taxon>
        <taxon>Actinomycetes</taxon>
        <taxon>Micromonosporales</taxon>
        <taxon>Micromonosporaceae</taxon>
        <taxon>Actinoplanes</taxon>
    </lineage>
</organism>
<evidence type="ECO:0000313" key="4">
    <source>
        <dbReference type="Proteomes" id="UP001597183"/>
    </source>
</evidence>
<gene>
    <name evidence="3" type="ORF">ACFQ5G_34290</name>
</gene>
<feature type="transmembrane region" description="Helical" evidence="1">
    <location>
        <begin position="122"/>
        <end position="144"/>
    </location>
</feature>
<reference evidence="4" key="1">
    <citation type="journal article" date="2019" name="Int. J. Syst. Evol. Microbiol.">
        <title>The Global Catalogue of Microorganisms (GCM) 10K type strain sequencing project: providing services to taxonomists for standard genome sequencing and annotation.</title>
        <authorList>
            <consortium name="The Broad Institute Genomics Platform"/>
            <consortium name="The Broad Institute Genome Sequencing Center for Infectious Disease"/>
            <person name="Wu L."/>
            <person name="Ma J."/>
        </authorList>
    </citation>
    <scope>NUCLEOTIDE SEQUENCE [LARGE SCALE GENOMIC DNA]</scope>
    <source>
        <strain evidence="4">CCM 7526</strain>
    </source>
</reference>
<comment type="caution">
    <text evidence="3">The sequence shown here is derived from an EMBL/GenBank/DDBJ whole genome shotgun (WGS) entry which is preliminary data.</text>
</comment>
<sequence length="511" mass="55625">MFYLIYLMFLLWWYLLIGSIFLTLAIPAVLGSSGYFLVLYLGAYLRASGQALGLRTPGQAVPIAQPGLDPPAYLHYLSGPAGRDLQQVARLSWQGMKLEGRKANDKVKGRWFGYGTGKYRKAVGFFLSAGLWLGSALTAFVLGIAVVGAVILWGTLFVLAKALLYTLRGIDAGLSAIRRIRLSCPVCHQPMAYPAYECPTCAVKHHNVRPGRYGVLRRICRCGTKMPTLLLLGSHRMSAFCPHPNCGTPLAEGAGTAREVVVPMLGATTSGKTRMMLALSAALVDGDPLPGLSASPADDATKKKIDQLQQALRSKGGTDKTLAGDAMRAYSFNLDGRGGVKRLMHIFDPPGERLNESARLHELRFMRMAHSFVFIVDPLAIPDVWNSLDSTAQQANQQYRSAQPPDFIFSQVLQNLEGMGVQPGKKAIAVAVTKSDLTDGIPICAELGDGGNDVVRDWLNDRAGMDNMVRAITKAFGDVRYFHTTARFTDGDVDDNVRALLLWTLGRYGVN</sequence>
<keyword evidence="1" id="KW-1133">Transmembrane helix</keyword>
<evidence type="ECO:0000259" key="2">
    <source>
        <dbReference type="Pfam" id="PF19993"/>
    </source>
</evidence>
<protein>
    <recommendedName>
        <fullName evidence="2">Double-GTPase 2 domain-containing protein</fullName>
    </recommendedName>
</protein>
<accession>A0ABW4AJV4</accession>
<keyword evidence="4" id="KW-1185">Reference proteome</keyword>